<protein>
    <submittedName>
        <fullName evidence="2">Uncharacterized protein</fullName>
    </submittedName>
</protein>
<evidence type="ECO:0000256" key="1">
    <source>
        <dbReference type="SAM" id="MobiDB-lite"/>
    </source>
</evidence>
<dbReference type="Proteomes" id="UP000799428">
    <property type="component" value="Unassembled WGS sequence"/>
</dbReference>
<keyword evidence="3" id="KW-1185">Reference proteome</keyword>
<dbReference type="AlphaFoldDB" id="A0A6G1KNX9"/>
<reference evidence="2" key="1">
    <citation type="journal article" date="2020" name="Stud. Mycol.">
        <title>101 Dothideomycetes genomes: a test case for predicting lifestyles and emergence of pathogens.</title>
        <authorList>
            <person name="Haridas S."/>
            <person name="Albert R."/>
            <person name="Binder M."/>
            <person name="Bloem J."/>
            <person name="Labutti K."/>
            <person name="Salamov A."/>
            <person name="Andreopoulos B."/>
            <person name="Baker S."/>
            <person name="Barry K."/>
            <person name="Bills G."/>
            <person name="Bluhm B."/>
            <person name="Cannon C."/>
            <person name="Castanera R."/>
            <person name="Culley D."/>
            <person name="Daum C."/>
            <person name="Ezra D."/>
            <person name="Gonzalez J."/>
            <person name="Henrissat B."/>
            <person name="Kuo A."/>
            <person name="Liang C."/>
            <person name="Lipzen A."/>
            <person name="Lutzoni F."/>
            <person name="Magnuson J."/>
            <person name="Mondo S."/>
            <person name="Nolan M."/>
            <person name="Ohm R."/>
            <person name="Pangilinan J."/>
            <person name="Park H.-J."/>
            <person name="Ramirez L."/>
            <person name="Alfaro M."/>
            <person name="Sun H."/>
            <person name="Tritt A."/>
            <person name="Yoshinaga Y."/>
            <person name="Zwiers L.-H."/>
            <person name="Turgeon B."/>
            <person name="Goodwin S."/>
            <person name="Spatafora J."/>
            <person name="Crous P."/>
            <person name="Grigoriev I."/>
        </authorList>
    </citation>
    <scope>NUCLEOTIDE SEQUENCE</scope>
    <source>
        <strain evidence="2">CBS 279.74</strain>
    </source>
</reference>
<proteinExistence type="predicted"/>
<name>A0A6G1KNX9_9PLEO</name>
<sequence length="117" mass="12760">MFCSKARGGGEGWQMQVAHHSSASPSPLGGYTRRRANHGDYVCHHRSDDGQQPPRLPWMSLISPCATDLLCRHSGQFHGALCALLSTLPLFLASDLSCIPSCKSRIRAQVKRIATTT</sequence>
<evidence type="ECO:0000313" key="2">
    <source>
        <dbReference type="EMBL" id="KAF2714554.1"/>
    </source>
</evidence>
<evidence type="ECO:0000313" key="3">
    <source>
        <dbReference type="Proteomes" id="UP000799428"/>
    </source>
</evidence>
<accession>A0A6G1KNX9</accession>
<organism evidence="2 3">
    <name type="scientific">Pleomassaria siparia CBS 279.74</name>
    <dbReference type="NCBI Taxonomy" id="1314801"/>
    <lineage>
        <taxon>Eukaryota</taxon>
        <taxon>Fungi</taxon>
        <taxon>Dikarya</taxon>
        <taxon>Ascomycota</taxon>
        <taxon>Pezizomycotina</taxon>
        <taxon>Dothideomycetes</taxon>
        <taxon>Pleosporomycetidae</taxon>
        <taxon>Pleosporales</taxon>
        <taxon>Pleomassariaceae</taxon>
        <taxon>Pleomassaria</taxon>
    </lineage>
</organism>
<gene>
    <name evidence="2" type="ORF">K504DRAFT_6056</name>
</gene>
<feature type="region of interest" description="Disordered" evidence="1">
    <location>
        <begin position="1"/>
        <end position="33"/>
    </location>
</feature>
<dbReference type="EMBL" id="MU005764">
    <property type="protein sequence ID" value="KAF2714554.1"/>
    <property type="molecule type" value="Genomic_DNA"/>
</dbReference>